<gene>
    <name evidence="4" type="ORF">ACFFV7_49265</name>
</gene>
<sequence>MIPSRHLWWALSAAVAATAVAATILLARRSRQPTPPERARPPLDRDRPASERDRDRSASGRDAGAAGGAAGHAAPWPPTPILGTPTARDIERYTTHSATFADAPAALRRWLRPNDSATRRRRRWAVAGLALAVLAGGTQVLEAAVFSKGGDYLTELGLENCARIYPDAAVRCVADVESGADSDIQSDTVGEWGLGVGWAPDTEPMPVETGEVTEPQQTPLVPRTAASDADCHPRRAEPRVRKIDAKVTRAVNRQWRRIETWLKSNAPKSYRTLGRPGKATTIAVAEAQMGLSFPDDLRASLLRHNGTVMSDAPWAFGFLGYLDEDVRGIRDTWRDLCESDDIDEVENGDPRTDWWDGRMIPVGYDGSGNHLVIDSVRHDVGETDNEDIMNFTPGDLRIRSYYALLKTTADALENDGTIGYWKPKAVAGELTWNIL</sequence>
<feature type="transmembrane region" description="Helical" evidence="2">
    <location>
        <begin position="124"/>
        <end position="146"/>
    </location>
</feature>
<evidence type="ECO:0000259" key="3">
    <source>
        <dbReference type="SMART" id="SM00860"/>
    </source>
</evidence>
<comment type="caution">
    <text evidence="4">The sequence shown here is derived from an EMBL/GenBank/DDBJ whole genome shotgun (WGS) entry which is preliminary data.</text>
</comment>
<keyword evidence="2" id="KW-1133">Transmembrane helix</keyword>
<name>A0ABV5IXG6_9ACTN</name>
<evidence type="ECO:0000256" key="1">
    <source>
        <dbReference type="SAM" id="MobiDB-lite"/>
    </source>
</evidence>
<proteinExistence type="predicted"/>
<keyword evidence="2" id="KW-0812">Transmembrane</keyword>
<keyword evidence="2" id="KW-0472">Membrane</keyword>
<feature type="compositionally biased region" description="Basic and acidic residues" evidence="1">
    <location>
        <begin position="37"/>
        <end position="59"/>
    </location>
</feature>
<feature type="transmembrane region" description="Helical" evidence="2">
    <location>
        <begin position="6"/>
        <end position="27"/>
    </location>
</feature>
<dbReference type="Pfam" id="PF09346">
    <property type="entry name" value="SMI1_KNR4"/>
    <property type="match status" value="1"/>
</dbReference>
<dbReference type="InterPro" id="IPR018958">
    <property type="entry name" value="Knr4/Smi1-like_dom"/>
</dbReference>
<keyword evidence="5" id="KW-1185">Reference proteome</keyword>
<feature type="region of interest" description="Disordered" evidence="1">
    <location>
        <begin position="30"/>
        <end position="85"/>
    </location>
</feature>
<reference evidence="4 5" key="1">
    <citation type="submission" date="2024-09" db="EMBL/GenBank/DDBJ databases">
        <authorList>
            <person name="Sun Q."/>
            <person name="Mori K."/>
        </authorList>
    </citation>
    <scope>NUCLEOTIDE SEQUENCE [LARGE SCALE GENOMIC DNA]</scope>
    <source>
        <strain evidence="4 5">CCM 3426</strain>
    </source>
</reference>
<protein>
    <submittedName>
        <fullName evidence="4">SMI1/KNR4 family protein</fullName>
    </submittedName>
</protein>
<feature type="domain" description="Knr4/Smi1-like" evidence="3">
    <location>
        <begin position="276"/>
        <end position="407"/>
    </location>
</feature>
<evidence type="ECO:0000313" key="5">
    <source>
        <dbReference type="Proteomes" id="UP001589647"/>
    </source>
</evidence>
<evidence type="ECO:0000313" key="4">
    <source>
        <dbReference type="EMBL" id="MFB9209248.1"/>
    </source>
</evidence>
<dbReference type="InterPro" id="IPR051873">
    <property type="entry name" value="KNR4/SMI1_regulator"/>
</dbReference>
<dbReference type="Proteomes" id="UP001589647">
    <property type="component" value="Unassembled WGS sequence"/>
</dbReference>
<dbReference type="PANTHER" id="PTHR47432:SF1">
    <property type="entry name" value="CELL WALL ASSEMBLY REGULATOR SMI1"/>
    <property type="match status" value="1"/>
</dbReference>
<dbReference type="PANTHER" id="PTHR47432">
    <property type="entry name" value="CELL WALL ASSEMBLY REGULATOR SMI1"/>
    <property type="match status" value="1"/>
</dbReference>
<dbReference type="SMART" id="SM00860">
    <property type="entry name" value="SMI1_KNR4"/>
    <property type="match status" value="1"/>
</dbReference>
<dbReference type="EMBL" id="JBHMEI010000098">
    <property type="protein sequence ID" value="MFB9209248.1"/>
    <property type="molecule type" value="Genomic_DNA"/>
</dbReference>
<dbReference type="InterPro" id="IPR037883">
    <property type="entry name" value="Knr4/Smi1-like_sf"/>
</dbReference>
<accession>A0ABV5IXG6</accession>
<organism evidence="4 5">
    <name type="scientific">Nonomuraea spiralis</name>
    <dbReference type="NCBI Taxonomy" id="46182"/>
    <lineage>
        <taxon>Bacteria</taxon>
        <taxon>Bacillati</taxon>
        <taxon>Actinomycetota</taxon>
        <taxon>Actinomycetes</taxon>
        <taxon>Streptosporangiales</taxon>
        <taxon>Streptosporangiaceae</taxon>
        <taxon>Nonomuraea</taxon>
    </lineage>
</organism>
<dbReference type="RefSeq" id="WP_189652998.1">
    <property type="nucleotide sequence ID" value="NZ_BMRC01000034.1"/>
</dbReference>
<evidence type="ECO:0000256" key="2">
    <source>
        <dbReference type="SAM" id="Phobius"/>
    </source>
</evidence>
<dbReference type="Gene3D" id="3.40.1580.10">
    <property type="entry name" value="SMI1/KNR4-like"/>
    <property type="match status" value="1"/>
</dbReference>
<dbReference type="SUPFAM" id="SSF160631">
    <property type="entry name" value="SMI1/KNR4-like"/>
    <property type="match status" value="1"/>
</dbReference>